<dbReference type="GO" id="GO:0051301">
    <property type="term" value="P:cell division"/>
    <property type="evidence" value="ECO:0007669"/>
    <property type="project" value="TreeGrafter"/>
</dbReference>
<dbReference type="EMBL" id="CAJNOO010000038">
    <property type="protein sequence ID" value="CAF0762593.1"/>
    <property type="molecule type" value="Genomic_DNA"/>
</dbReference>
<evidence type="ECO:0000256" key="4">
    <source>
        <dbReference type="SAM" id="MobiDB-lite"/>
    </source>
</evidence>
<organism evidence="5 6">
    <name type="scientific">Rotaria sordida</name>
    <dbReference type="NCBI Taxonomy" id="392033"/>
    <lineage>
        <taxon>Eukaryota</taxon>
        <taxon>Metazoa</taxon>
        <taxon>Spiralia</taxon>
        <taxon>Gnathifera</taxon>
        <taxon>Rotifera</taxon>
        <taxon>Eurotatoria</taxon>
        <taxon>Bdelloidea</taxon>
        <taxon>Philodinida</taxon>
        <taxon>Philodinidae</taxon>
        <taxon>Rotaria</taxon>
    </lineage>
</organism>
<dbReference type="Gene3D" id="1.25.40.10">
    <property type="entry name" value="Tetratricopeptide repeat domain"/>
    <property type="match status" value="1"/>
</dbReference>
<keyword evidence="1" id="KW-0802">TPR repeat</keyword>
<comment type="caution">
    <text evidence="5">The sequence shown here is derived from an EMBL/GenBank/DDBJ whole genome shotgun (WGS) entry which is preliminary data.</text>
</comment>
<feature type="region of interest" description="Disordered" evidence="4">
    <location>
        <begin position="252"/>
        <end position="319"/>
    </location>
</feature>
<dbReference type="AlphaFoldDB" id="A0A813Q6B1"/>
<feature type="compositionally biased region" description="Low complexity" evidence="4">
    <location>
        <begin position="254"/>
        <end position="264"/>
    </location>
</feature>
<evidence type="ECO:0000313" key="6">
    <source>
        <dbReference type="Proteomes" id="UP000663882"/>
    </source>
</evidence>
<protein>
    <recommendedName>
        <fullName evidence="3">Cell division cycle protein 27 homolog</fullName>
    </recommendedName>
</protein>
<dbReference type="GO" id="GO:0005737">
    <property type="term" value="C:cytoplasm"/>
    <property type="evidence" value="ECO:0007669"/>
    <property type="project" value="TreeGrafter"/>
</dbReference>
<accession>A0A813Q6B1</accession>
<dbReference type="GO" id="GO:0031145">
    <property type="term" value="P:anaphase-promoting complex-dependent catabolic process"/>
    <property type="evidence" value="ECO:0007669"/>
    <property type="project" value="TreeGrafter"/>
</dbReference>
<sequence length="440" mass="50694">MKEFINKLEKFKLQLKSIHEYDLEIRILKKLDIRKCLSIQSMSEAKMYRLMLNHDWAKHRRERVDTSIFCSSAIKSNRSISELNQPHICVTPYTEQIKDIQSENQVIDNSMNTSTNQTIRERQQPRSLQAPATIMKLTDSILNVGSTNVSALITSTPIGLITDQLQDNDKYTPPTIKPPDYIPSLRNPPLAPKRQNTRNVQQYGFDDTTASASTATLIHPHELASTSLSDTRKTIGTRKENKSIRAPTKRTTRFTKPTTRPPCTDMSITTPIAPTESPNKMTTRSQVRSNNTSLNYATDNELINKRDRQRKSQSNHHRTPEIVENIINVFKLLGQGLQHLSQFECRQAIEIFESISLKHLDTPWVLSHLANCYYHLHDYQKSSLIYRELRTKFPYHIDGLEYYSTVLWHLKDDIALATLAHELTETDRKHPAVSMIYLII</sequence>
<dbReference type="GO" id="GO:0007091">
    <property type="term" value="P:metaphase/anaphase transition of mitotic cell cycle"/>
    <property type="evidence" value="ECO:0007669"/>
    <property type="project" value="TreeGrafter"/>
</dbReference>
<gene>
    <name evidence="5" type="ORF">RFH988_LOCUS1918</name>
</gene>
<dbReference type="SUPFAM" id="SSF48452">
    <property type="entry name" value="TPR-like"/>
    <property type="match status" value="1"/>
</dbReference>
<dbReference type="Proteomes" id="UP000663882">
    <property type="component" value="Unassembled WGS sequence"/>
</dbReference>
<evidence type="ECO:0000256" key="3">
    <source>
        <dbReference type="ARBA" id="ARBA00039307"/>
    </source>
</evidence>
<dbReference type="PANTHER" id="PTHR12558:SF13">
    <property type="entry name" value="CELL DIVISION CYCLE PROTEIN 27 HOMOLOG"/>
    <property type="match status" value="1"/>
</dbReference>
<dbReference type="GO" id="GO:0016567">
    <property type="term" value="P:protein ubiquitination"/>
    <property type="evidence" value="ECO:0007669"/>
    <property type="project" value="TreeGrafter"/>
</dbReference>
<dbReference type="GO" id="GO:0005680">
    <property type="term" value="C:anaphase-promoting complex"/>
    <property type="evidence" value="ECO:0007669"/>
    <property type="project" value="TreeGrafter"/>
</dbReference>
<evidence type="ECO:0000256" key="1">
    <source>
        <dbReference type="ARBA" id="ARBA00022803"/>
    </source>
</evidence>
<name>A0A813Q6B1_9BILA</name>
<evidence type="ECO:0000313" key="5">
    <source>
        <dbReference type="EMBL" id="CAF0762593.1"/>
    </source>
</evidence>
<comment type="similarity">
    <text evidence="2">Belongs to the APC3/CDC27 family.</text>
</comment>
<feature type="compositionally biased region" description="Polar residues" evidence="4">
    <location>
        <begin position="266"/>
        <end position="298"/>
    </location>
</feature>
<feature type="compositionally biased region" description="Basic residues" evidence="4">
    <location>
        <begin position="307"/>
        <end position="317"/>
    </location>
</feature>
<dbReference type="InterPro" id="IPR011990">
    <property type="entry name" value="TPR-like_helical_dom_sf"/>
</dbReference>
<dbReference type="OrthoDB" id="329563at2759"/>
<feature type="region of interest" description="Disordered" evidence="4">
    <location>
        <begin position="165"/>
        <end position="193"/>
    </location>
</feature>
<reference evidence="5" key="1">
    <citation type="submission" date="2021-02" db="EMBL/GenBank/DDBJ databases">
        <authorList>
            <person name="Nowell W R."/>
        </authorList>
    </citation>
    <scope>NUCLEOTIDE SEQUENCE</scope>
</reference>
<dbReference type="PANTHER" id="PTHR12558">
    <property type="entry name" value="CELL DIVISION CYCLE 16,23,27"/>
    <property type="match status" value="1"/>
</dbReference>
<proteinExistence type="inferred from homology"/>
<evidence type="ECO:0000256" key="2">
    <source>
        <dbReference type="ARBA" id="ARBA00038210"/>
    </source>
</evidence>